<feature type="transmembrane region" description="Helical" evidence="8">
    <location>
        <begin position="21"/>
        <end position="43"/>
    </location>
</feature>
<evidence type="ECO:0008006" key="11">
    <source>
        <dbReference type="Google" id="ProtNLM"/>
    </source>
</evidence>
<comment type="caution">
    <text evidence="9">The sequence shown here is derived from an EMBL/GenBank/DDBJ whole genome shotgun (WGS) entry which is preliminary data.</text>
</comment>
<dbReference type="InterPro" id="IPR003400">
    <property type="entry name" value="ExbD"/>
</dbReference>
<reference evidence="9 10" key="1">
    <citation type="journal article" date="2012" name="J. Bacteriol.">
        <title>Genome Sequence of n-Alkane-Degrading Hydrocarboniphaga effusa Strain AP103T (ATCC BAA-332T).</title>
        <authorList>
            <person name="Chang H.K."/>
            <person name="Zylstra G.J."/>
            <person name="Chae J.C."/>
        </authorList>
    </citation>
    <scope>NUCLEOTIDE SEQUENCE [LARGE SCALE GENOMIC DNA]</scope>
    <source>
        <strain evidence="9 10">AP103</strain>
    </source>
</reference>
<evidence type="ECO:0000256" key="1">
    <source>
        <dbReference type="ARBA" id="ARBA00004162"/>
    </source>
</evidence>
<keyword evidence="3" id="KW-1003">Cell membrane</keyword>
<comment type="similarity">
    <text evidence="2 7">Belongs to the ExbD/TolR family.</text>
</comment>
<evidence type="ECO:0000256" key="6">
    <source>
        <dbReference type="ARBA" id="ARBA00023136"/>
    </source>
</evidence>
<evidence type="ECO:0000256" key="7">
    <source>
        <dbReference type="RuleBase" id="RU003879"/>
    </source>
</evidence>
<dbReference type="STRING" id="1172194.WQQ_24610"/>
<dbReference type="EMBL" id="AKGD01000002">
    <property type="protein sequence ID" value="EIT68879.1"/>
    <property type="molecule type" value="Genomic_DNA"/>
</dbReference>
<keyword evidence="6 8" id="KW-0472">Membrane</keyword>
<dbReference type="Pfam" id="PF02472">
    <property type="entry name" value="ExbD"/>
    <property type="match status" value="1"/>
</dbReference>
<dbReference type="AlphaFoldDB" id="I7ZAI9"/>
<evidence type="ECO:0000256" key="3">
    <source>
        <dbReference type="ARBA" id="ARBA00022475"/>
    </source>
</evidence>
<comment type="subcellular location">
    <subcellularLocation>
        <location evidence="1">Cell membrane</location>
        <topology evidence="1">Single-pass membrane protein</topology>
    </subcellularLocation>
    <subcellularLocation>
        <location evidence="7">Cell membrane</location>
        <topology evidence="7">Single-pass type II membrane protein</topology>
    </subcellularLocation>
</comment>
<name>I7ZAI9_9GAMM</name>
<accession>I7ZAI9</accession>
<protein>
    <recommendedName>
        <fullName evidence="11">Biopolymer transport protein ExbD/TolR</fullName>
    </recommendedName>
</protein>
<keyword evidence="7" id="KW-0653">Protein transport</keyword>
<dbReference type="GO" id="GO:0005886">
    <property type="term" value="C:plasma membrane"/>
    <property type="evidence" value="ECO:0007669"/>
    <property type="project" value="UniProtKB-SubCell"/>
</dbReference>
<evidence type="ECO:0000313" key="9">
    <source>
        <dbReference type="EMBL" id="EIT68879.1"/>
    </source>
</evidence>
<keyword evidence="4 7" id="KW-0812">Transmembrane</keyword>
<evidence type="ECO:0000256" key="2">
    <source>
        <dbReference type="ARBA" id="ARBA00005811"/>
    </source>
</evidence>
<evidence type="ECO:0000313" key="10">
    <source>
        <dbReference type="Proteomes" id="UP000003704"/>
    </source>
</evidence>
<proteinExistence type="inferred from homology"/>
<keyword evidence="10" id="KW-1185">Reference proteome</keyword>
<sequence length="171" mass="18440">MSLLGNATRRRRMLRKAERPDAVPLNLVSMIDVFTTLVFFLMLTSTSVQTLRTPPSLTLPPSVSQQQPEDMAVVMVTRDSILFQGEPVMSVAEAEADTSAVLGRLKERLLQVPLQGDPGNPAAKPTRGEVNIMADKDLPFALLNKVMATCGGDTGFARISLAVNRSSGKSS</sequence>
<dbReference type="RefSeq" id="WP_007185404.1">
    <property type="nucleotide sequence ID" value="NZ_AKGD01000002.1"/>
</dbReference>
<keyword evidence="7" id="KW-0813">Transport</keyword>
<gene>
    <name evidence="9" type="ORF">WQQ_24610</name>
</gene>
<keyword evidence="5 8" id="KW-1133">Transmembrane helix</keyword>
<dbReference type="Proteomes" id="UP000003704">
    <property type="component" value="Unassembled WGS sequence"/>
</dbReference>
<evidence type="ECO:0000256" key="4">
    <source>
        <dbReference type="ARBA" id="ARBA00022692"/>
    </source>
</evidence>
<organism evidence="9 10">
    <name type="scientific">Hydrocarboniphaga effusa AP103</name>
    <dbReference type="NCBI Taxonomy" id="1172194"/>
    <lineage>
        <taxon>Bacteria</taxon>
        <taxon>Pseudomonadati</taxon>
        <taxon>Pseudomonadota</taxon>
        <taxon>Gammaproteobacteria</taxon>
        <taxon>Nevskiales</taxon>
        <taxon>Nevskiaceae</taxon>
        <taxon>Hydrocarboniphaga</taxon>
    </lineage>
</organism>
<evidence type="ECO:0000256" key="5">
    <source>
        <dbReference type="ARBA" id="ARBA00022989"/>
    </source>
</evidence>
<evidence type="ECO:0000256" key="8">
    <source>
        <dbReference type="SAM" id="Phobius"/>
    </source>
</evidence>
<dbReference type="GO" id="GO:0015031">
    <property type="term" value="P:protein transport"/>
    <property type="evidence" value="ECO:0007669"/>
    <property type="project" value="UniProtKB-KW"/>
</dbReference>
<dbReference type="GO" id="GO:0022857">
    <property type="term" value="F:transmembrane transporter activity"/>
    <property type="evidence" value="ECO:0007669"/>
    <property type="project" value="InterPro"/>
</dbReference>